<name>A0A2I7K5P3_9RHOB</name>
<keyword evidence="2" id="KW-0231">Viral genome packaging</keyword>
<dbReference type="RefSeq" id="WP_421949912.1">
    <property type="nucleotide sequence ID" value="NZ_CP010725.1"/>
</dbReference>
<evidence type="ECO:0000313" key="3">
    <source>
        <dbReference type="EMBL" id="AUQ97905.1"/>
    </source>
</evidence>
<evidence type="ECO:0000256" key="1">
    <source>
        <dbReference type="ARBA" id="ARBA00022612"/>
    </source>
</evidence>
<dbReference type="PANTHER" id="PTHR41328">
    <property type="entry name" value="TERMINASE SMALL SUBUNIT-RELATED"/>
    <property type="match status" value="1"/>
</dbReference>
<protein>
    <submittedName>
        <fullName evidence="3">Terminase small subunit</fullName>
    </submittedName>
</protein>
<dbReference type="PANTHER" id="PTHR41328:SF2">
    <property type="entry name" value="TERMINASE SMALL SUBUNIT"/>
    <property type="match status" value="1"/>
</dbReference>
<dbReference type="EMBL" id="CP010725">
    <property type="protein sequence ID" value="AUQ97905.1"/>
    <property type="molecule type" value="Genomic_DNA"/>
</dbReference>
<organism evidence="3 4">
    <name type="scientific">Phaeobacter inhibens</name>
    <dbReference type="NCBI Taxonomy" id="221822"/>
    <lineage>
        <taxon>Bacteria</taxon>
        <taxon>Pseudomonadati</taxon>
        <taxon>Pseudomonadota</taxon>
        <taxon>Alphaproteobacteria</taxon>
        <taxon>Rhodobacterales</taxon>
        <taxon>Roseobacteraceae</taxon>
        <taxon>Phaeobacter</taxon>
    </lineage>
</organism>
<keyword evidence="1" id="KW-1188">Viral release from host cell</keyword>
<evidence type="ECO:0000256" key="2">
    <source>
        <dbReference type="ARBA" id="ARBA00023219"/>
    </source>
</evidence>
<reference evidence="3 4" key="1">
    <citation type="journal article" date="2017" name="Front. Microbiol.">
        <title>Phaeobacter piscinae sp. nov., a species of the Roseobacter group and potential aquaculture probiont.</title>
        <authorList>
            <person name="Sonnenschein E.C."/>
            <person name="Phippen C.B.W."/>
            <person name="Nielsen K.F."/>
            <person name="Mateiu R.V."/>
            <person name="Melchiorsen J."/>
            <person name="Gram L."/>
            <person name="Overmann J."/>
            <person name="Freese H.M."/>
        </authorList>
    </citation>
    <scope>NUCLEOTIDE SEQUENCE [LARGE SCALE GENOMIC DNA]</scope>
    <source>
        <strain evidence="3 4">P88</strain>
    </source>
</reference>
<dbReference type="Proteomes" id="UP000236447">
    <property type="component" value="Chromosome"/>
</dbReference>
<dbReference type="AlphaFoldDB" id="A0A2I7K5P3"/>
<dbReference type="InterPro" id="IPR052404">
    <property type="entry name" value="SPP1-like_terminase"/>
</dbReference>
<dbReference type="InterPro" id="IPR005335">
    <property type="entry name" value="Terminase_ssu"/>
</dbReference>
<proteinExistence type="predicted"/>
<dbReference type="GO" id="GO:0051276">
    <property type="term" value="P:chromosome organization"/>
    <property type="evidence" value="ECO:0007669"/>
    <property type="project" value="InterPro"/>
</dbReference>
<accession>A0A2I7K5P3</accession>
<gene>
    <name evidence="3" type="ORF">PhaeoP88_00508</name>
</gene>
<dbReference type="InterPro" id="IPR038713">
    <property type="entry name" value="Terminase_Gp1_N_sf"/>
</dbReference>
<sequence>MSGDNAKLNEKQKRFAEEYLIDLNATQAAIRAGYSERTAEQQGYQLLQKTSVMEAVREAPLYCQTLTFKLRSKRPNRSVQTEPKSPKTGCCRSWRADLKNNQKEINLPGLCGAVARPFFGNSHRNIGHRYGGNLATHFRTNGTPKSRLIPGGPEWLPAAIGAGSYPTKGIAQTWRRRGHRLPQSIRFRASVLALDPPAAS</sequence>
<reference evidence="3 4" key="2">
    <citation type="journal article" date="2017" name="Genome Biol. Evol.">
        <title>Trajectories and Drivers of Genome Evolution in Surface-Associated Marine Phaeobacter.</title>
        <authorList>
            <person name="Freese H.M."/>
            <person name="Sikorski J."/>
            <person name="Bunk B."/>
            <person name="Scheuner C."/>
            <person name="Meier-Kolthoff J.P."/>
            <person name="Sproer C."/>
            <person name="Gram L."/>
            <person name="Overmann J."/>
        </authorList>
    </citation>
    <scope>NUCLEOTIDE SEQUENCE [LARGE SCALE GENOMIC DNA]</scope>
    <source>
        <strain evidence="3 4">P88</strain>
    </source>
</reference>
<evidence type="ECO:0000313" key="4">
    <source>
        <dbReference type="Proteomes" id="UP000236447"/>
    </source>
</evidence>
<dbReference type="Pfam" id="PF03592">
    <property type="entry name" value="Terminase_2"/>
    <property type="match status" value="1"/>
</dbReference>
<dbReference type="Gene3D" id="1.10.10.1400">
    <property type="entry name" value="Terminase, small subunit, N-terminal DNA-binding domain, HTH motif"/>
    <property type="match status" value="1"/>
</dbReference>